<comment type="cofactor">
    <cofactor evidence="1">
        <name>FAD</name>
        <dbReference type="ChEBI" id="CHEBI:57692"/>
    </cofactor>
</comment>
<organism evidence="9 10">
    <name type="scientific">Leptotrombidium deliense</name>
    <dbReference type="NCBI Taxonomy" id="299467"/>
    <lineage>
        <taxon>Eukaryota</taxon>
        <taxon>Metazoa</taxon>
        <taxon>Ecdysozoa</taxon>
        <taxon>Arthropoda</taxon>
        <taxon>Chelicerata</taxon>
        <taxon>Arachnida</taxon>
        <taxon>Acari</taxon>
        <taxon>Acariformes</taxon>
        <taxon>Trombidiformes</taxon>
        <taxon>Prostigmata</taxon>
        <taxon>Anystina</taxon>
        <taxon>Parasitengona</taxon>
        <taxon>Trombiculoidea</taxon>
        <taxon>Trombiculidae</taxon>
        <taxon>Leptotrombidium</taxon>
    </lineage>
</organism>
<dbReference type="PANTHER" id="PTHR42973">
    <property type="entry name" value="BINDING OXIDOREDUCTASE, PUTATIVE (AFU_ORTHOLOGUE AFUA_1G17690)-RELATED"/>
    <property type="match status" value="1"/>
</dbReference>
<dbReference type="AlphaFoldDB" id="A0A443SER4"/>
<dbReference type="VEuPathDB" id="VectorBase:LDEU006031"/>
<comment type="caution">
    <text evidence="9">The sequence shown here is derived from an EMBL/GenBank/DDBJ whole genome shotgun (WGS) entry which is preliminary data.</text>
</comment>
<evidence type="ECO:0000256" key="1">
    <source>
        <dbReference type="ARBA" id="ARBA00001974"/>
    </source>
</evidence>
<sequence length="91" mass="10219">GGYYGVISRKYGLAIDTVKTFEIVTAIVTVKQVSEKRNADLFWTLRGAGSGNFGVVTKICVKLFNALSQYTWIIKEYKGNVLHELLSTWQN</sequence>
<feature type="domain" description="FAD-binding PCMH-type" evidence="8">
    <location>
        <begin position="1"/>
        <end position="66"/>
    </location>
</feature>
<protein>
    <recommendedName>
        <fullName evidence="8">FAD-binding PCMH-type domain-containing protein</fullName>
    </recommendedName>
</protein>
<proteinExistence type="inferred from homology"/>
<keyword evidence="6" id="KW-0560">Oxidoreductase</keyword>
<evidence type="ECO:0000256" key="4">
    <source>
        <dbReference type="ARBA" id="ARBA00022630"/>
    </source>
</evidence>
<keyword evidence="4" id="KW-0285">Flavoprotein</keyword>
<dbReference type="PROSITE" id="PS51387">
    <property type="entry name" value="FAD_PCMH"/>
    <property type="match status" value="1"/>
</dbReference>
<dbReference type="InterPro" id="IPR036318">
    <property type="entry name" value="FAD-bd_PCMH-like_sf"/>
</dbReference>
<evidence type="ECO:0000256" key="5">
    <source>
        <dbReference type="ARBA" id="ARBA00022827"/>
    </source>
</evidence>
<keyword evidence="7" id="KW-0576">Peroxisome</keyword>
<evidence type="ECO:0000256" key="2">
    <source>
        <dbReference type="ARBA" id="ARBA00004275"/>
    </source>
</evidence>
<dbReference type="InterPro" id="IPR016169">
    <property type="entry name" value="FAD-bd_PCMH_sub2"/>
</dbReference>
<evidence type="ECO:0000313" key="9">
    <source>
        <dbReference type="EMBL" id="RWS26009.1"/>
    </source>
</evidence>
<evidence type="ECO:0000313" key="10">
    <source>
        <dbReference type="Proteomes" id="UP000288716"/>
    </source>
</evidence>
<comment type="similarity">
    <text evidence="3">Belongs to the oxygen-dependent FAD-linked oxidoreductase family.</text>
</comment>
<keyword evidence="10" id="KW-1185">Reference proteome</keyword>
<evidence type="ECO:0000256" key="7">
    <source>
        <dbReference type="ARBA" id="ARBA00023140"/>
    </source>
</evidence>
<name>A0A443SER4_9ACAR</name>
<keyword evidence="5" id="KW-0274">FAD</keyword>
<feature type="non-terminal residue" evidence="9">
    <location>
        <position position="1"/>
    </location>
</feature>
<accession>A0A443SER4</accession>
<dbReference type="GO" id="GO:0016491">
    <property type="term" value="F:oxidoreductase activity"/>
    <property type="evidence" value="ECO:0007669"/>
    <property type="project" value="UniProtKB-KW"/>
</dbReference>
<dbReference type="SUPFAM" id="SSF56176">
    <property type="entry name" value="FAD-binding/transporter-associated domain-like"/>
    <property type="match status" value="1"/>
</dbReference>
<dbReference type="Gene3D" id="3.30.465.10">
    <property type="match status" value="1"/>
</dbReference>
<evidence type="ECO:0000259" key="8">
    <source>
        <dbReference type="PROSITE" id="PS51387"/>
    </source>
</evidence>
<dbReference type="STRING" id="299467.A0A443SER4"/>
<dbReference type="InterPro" id="IPR016166">
    <property type="entry name" value="FAD-bd_PCMH"/>
</dbReference>
<dbReference type="EMBL" id="NCKV01003152">
    <property type="protein sequence ID" value="RWS26009.1"/>
    <property type="molecule type" value="Genomic_DNA"/>
</dbReference>
<reference evidence="9 10" key="1">
    <citation type="journal article" date="2018" name="Gigascience">
        <title>Genomes of trombidid mites reveal novel predicted allergens and laterally-transferred genes associated with secondary metabolism.</title>
        <authorList>
            <person name="Dong X."/>
            <person name="Chaisiri K."/>
            <person name="Xia D."/>
            <person name="Armstrong S.D."/>
            <person name="Fang Y."/>
            <person name="Donnelly M.J."/>
            <person name="Kadowaki T."/>
            <person name="McGarry J.W."/>
            <person name="Darby A.C."/>
            <person name="Makepeace B.L."/>
        </authorList>
    </citation>
    <scope>NUCLEOTIDE SEQUENCE [LARGE SCALE GENOMIC DNA]</scope>
    <source>
        <strain evidence="9">UoL-UT</strain>
    </source>
</reference>
<dbReference type="OrthoDB" id="415825at2759"/>
<gene>
    <name evidence="9" type="ORF">B4U80_13019</name>
</gene>
<dbReference type="Proteomes" id="UP000288716">
    <property type="component" value="Unassembled WGS sequence"/>
</dbReference>
<evidence type="ECO:0000256" key="6">
    <source>
        <dbReference type="ARBA" id="ARBA00023002"/>
    </source>
</evidence>
<dbReference type="PANTHER" id="PTHR42973:SF39">
    <property type="entry name" value="FAD-BINDING PCMH-TYPE DOMAIN-CONTAINING PROTEIN"/>
    <property type="match status" value="1"/>
</dbReference>
<dbReference type="GO" id="GO:0005777">
    <property type="term" value="C:peroxisome"/>
    <property type="evidence" value="ECO:0007669"/>
    <property type="project" value="UniProtKB-SubCell"/>
</dbReference>
<dbReference type="GO" id="GO:0071949">
    <property type="term" value="F:FAD binding"/>
    <property type="evidence" value="ECO:0007669"/>
    <property type="project" value="InterPro"/>
</dbReference>
<comment type="subcellular location">
    <subcellularLocation>
        <location evidence="2">Peroxisome</location>
    </subcellularLocation>
</comment>
<dbReference type="InterPro" id="IPR050416">
    <property type="entry name" value="FAD-linked_Oxidoreductase"/>
</dbReference>
<evidence type="ECO:0000256" key="3">
    <source>
        <dbReference type="ARBA" id="ARBA00005466"/>
    </source>
</evidence>